<comment type="caution">
    <text evidence="1">The sequence shown here is derived from an EMBL/GenBank/DDBJ whole genome shotgun (WGS) entry which is preliminary data.</text>
</comment>
<dbReference type="Proteomes" id="UP000283523">
    <property type="component" value="Unassembled WGS sequence"/>
</dbReference>
<gene>
    <name evidence="1" type="ORF">DYU11_18515</name>
</gene>
<dbReference type="EMBL" id="QXED01000005">
    <property type="protein sequence ID" value="RIV21400.1"/>
    <property type="molecule type" value="Genomic_DNA"/>
</dbReference>
<dbReference type="RefSeq" id="WP_119669194.1">
    <property type="nucleotide sequence ID" value="NZ_QXED01000005.1"/>
</dbReference>
<sequence length="104" mass="11663">MTTPIDIISTPEGDLLEKFGDLVLGNATELHQYDIVIAHKAWHHWEPTVGVGIRDYLLDERDGAVLNGIVRKELTRDGLVVQSLTVNRGEVFIDGYYDENLLST</sequence>
<protein>
    <submittedName>
        <fullName evidence="1">Uncharacterized protein</fullName>
    </submittedName>
</protein>
<proteinExistence type="predicted"/>
<evidence type="ECO:0000313" key="2">
    <source>
        <dbReference type="Proteomes" id="UP000283523"/>
    </source>
</evidence>
<reference evidence="1 2" key="1">
    <citation type="submission" date="2018-08" db="EMBL/GenBank/DDBJ databases">
        <title>Fibrisoma montanum sp. nov., isolated from Danxia mountain soil.</title>
        <authorList>
            <person name="Huang Y."/>
        </authorList>
    </citation>
    <scope>NUCLEOTIDE SEQUENCE [LARGE SCALE GENOMIC DNA]</scope>
    <source>
        <strain evidence="1 2">HYT19</strain>
    </source>
</reference>
<name>A0A418M659_9BACT</name>
<organism evidence="1 2">
    <name type="scientific">Fibrisoma montanum</name>
    <dbReference type="NCBI Taxonomy" id="2305895"/>
    <lineage>
        <taxon>Bacteria</taxon>
        <taxon>Pseudomonadati</taxon>
        <taxon>Bacteroidota</taxon>
        <taxon>Cytophagia</taxon>
        <taxon>Cytophagales</taxon>
        <taxon>Spirosomataceae</taxon>
        <taxon>Fibrisoma</taxon>
    </lineage>
</organism>
<keyword evidence="2" id="KW-1185">Reference proteome</keyword>
<evidence type="ECO:0000313" key="1">
    <source>
        <dbReference type="EMBL" id="RIV21400.1"/>
    </source>
</evidence>
<dbReference type="OrthoDB" id="799440at2"/>
<accession>A0A418M659</accession>
<dbReference type="AlphaFoldDB" id="A0A418M659"/>